<dbReference type="SUPFAM" id="SSF63411">
    <property type="entry name" value="LuxS/MPP-like metallohydrolase"/>
    <property type="match status" value="2"/>
</dbReference>
<dbReference type="InterPro" id="IPR055130">
    <property type="entry name" value="PreP_C"/>
</dbReference>
<organism evidence="3">
    <name type="scientific">Trieres chinensis</name>
    <name type="common">Marine centric diatom</name>
    <name type="synonym">Odontella sinensis</name>
    <dbReference type="NCBI Taxonomy" id="1514140"/>
    <lineage>
        <taxon>Eukaryota</taxon>
        <taxon>Sar</taxon>
        <taxon>Stramenopiles</taxon>
        <taxon>Ochrophyta</taxon>
        <taxon>Bacillariophyta</taxon>
        <taxon>Mediophyceae</taxon>
        <taxon>Biddulphiophycidae</taxon>
        <taxon>Eupodiscales</taxon>
        <taxon>Parodontellaceae</taxon>
        <taxon>Trieres</taxon>
    </lineage>
</organism>
<dbReference type="GO" id="GO:0004222">
    <property type="term" value="F:metalloendopeptidase activity"/>
    <property type="evidence" value="ECO:0007669"/>
    <property type="project" value="TreeGrafter"/>
</dbReference>
<evidence type="ECO:0000259" key="2">
    <source>
        <dbReference type="Pfam" id="PF22516"/>
    </source>
</evidence>
<dbReference type="PANTHER" id="PTHR43016">
    <property type="entry name" value="PRESEQUENCE PROTEASE"/>
    <property type="match status" value="1"/>
</dbReference>
<dbReference type="GO" id="GO:0016485">
    <property type="term" value="P:protein processing"/>
    <property type="evidence" value="ECO:0007669"/>
    <property type="project" value="TreeGrafter"/>
</dbReference>
<dbReference type="Pfam" id="PF08367">
    <property type="entry name" value="M16C_assoc"/>
    <property type="match status" value="1"/>
</dbReference>
<dbReference type="PANTHER" id="PTHR43016:SF13">
    <property type="entry name" value="PRESEQUENCE PROTEASE, MITOCHONDRIAL"/>
    <property type="match status" value="1"/>
</dbReference>
<evidence type="ECO:0000259" key="1">
    <source>
        <dbReference type="Pfam" id="PF08367"/>
    </source>
</evidence>
<gene>
    <name evidence="3" type="ORF">OSIN01602_LOCUS13055</name>
</gene>
<feature type="domain" description="Peptidase M16C associated" evidence="1">
    <location>
        <begin position="2"/>
        <end position="138"/>
    </location>
</feature>
<dbReference type="Gene3D" id="3.30.830.10">
    <property type="entry name" value="Metalloenzyme, LuxS/M16 peptidase-like"/>
    <property type="match status" value="2"/>
</dbReference>
<proteinExistence type="predicted"/>
<protein>
    <recommendedName>
        <fullName evidence="4">Peptidase M16C associated domain-containing protein</fullName>
    </recommendedName>
</protein>
<name>A0A7S1ZPQ7_TRICV</name>
<dbReference type="GO" id="GO:0046872">
    <property type="term" value="F:metal ion binding"/>
    <property type="evidence" value="ECO:0007669"/>
    <property type="project" value="InterPro"/>
</dbReference>
<feature type="domain" description="Presequence protease mitochondrial-type C-terminal" evidence="2">
    <location>
        <begin position="243"/>
        <end position="408"/>
    </location>
</feature>
<sequence>MMMETGTSALSDKQLDQQIGIHTGGINMNTYITDVNPPGEGGHIVLSGNNLRTLLFLSGKCMPDKASKLFGLYVQILKNANLDSPQKAVQILQEMVSEIKNDVSSSGTSYVLKRIRARYSVKGFVDEQMDGVAEAKAMEFFLGLAREHWGTLLGRLERMRHAILGSAREGMILNLTGDKKVLSLISSDVREFLTKGVPLIPELDSGSLETSASASLQDFATTSHPWVMPAMDVMSKDAPVRDEMIVTPTKVSYVGKGGLLYDLGEQVTGSATVAAQYLKHGYLYENIRLRNGAYGAWTALASAEGTLVLLSYRDPELGKTLEVFDLAADDLLEDATSGVLAEKGSPAITTAIIGAIGSLDGSALPPDEVGWESLTQWLKGSTVEGRQKWRDEILKTQASDFTDFAQRLKGWKQPSIAVVGSQFAYDEYSATAGYPPLEIVANI</sequence>
<dbReference type="Pfam" id="PF22516">
    <property type="entry name" value="PreP_C"/>
    <property type="match status" value="1"/>
</dbReference>
<dbReference type="InterPro" id="IPR011249">
    <property type="entry name" value="Metalloenz_LuxS/M16"/>
</dbReference>
<accession>A0A7S1ZPQ7</accession>
<dbReference type="EMBL" id="HBGO01022739">
    <property type="protein sequence ID" value="CAD9345387.1"/>
    <property type="molecule type" value="Transcribed_RNA"/>
</dbReference>
<evidence type="ECO:0000313" key="3">
    <source>
        <dbReference type="EMBL" id="CAD9345387.1"/>
    </source>
</evidence>
<evidence type="ECO:0008006" key="4">
    <source>
        <dbReference type="Google" id="ProtNLM"/>
    </source>
</evidence>
<reference evidence="3" key="1">
    <citation type="submission" date="2021-01" db="EMBL/GenBank/DDBJ databases">
        <authorList>
            <person name="Corre E."/>
            <person name="Pelletier E."/>
            <person name="Niang G."/>
            <person name="Scheremetjew M."/>
            <person name="Finn R."/>
            <person name="Kale V."/>
            <person name="Holt S."/>
            <person name="Cochrane G."/>
            <person name="Meng A."/>
            <person name="Brown T."/>
            <person name="Cohen L."/>
        </authorList>
    </citation>
    <scope>NUCLEOTIDE SEQUENCE</scope>
    <source>
        <strain evidence="3">Grunow 1884</strain>
    </source>
</reference>
<dbReference type="InterPro" id="IPR013578">
    <property type="entry name" value="Peptidase_M16C_assoc"/>
</dbReference>
<dbReference type="AlphaFoldDB" id="A0A7S1ZPQ7"/>